<comment type="caution">
    <text evidence="3">The sequence shown here is derived from an EMBL/GenBank/DDBJ whole genome shotgun (WGS) entry which is preliminary data.</text>
</comment>
<dbReference type="EMBL" id="JAKHMS010000065">
    <property type="protein sequence ID" value="MCZ3782342.1"/>
    <property type="molecule type" value="Genomic_DNA"/>
</dbReference>
<feature type="signal peptide" evidence="2">
    <location>
        <begin position="1"/>
        <end position="21"/>
    </location>
</feature>
<protein>
    <submittedName>
        <fullName evidence="3">Uncharacterized protein</fullName>
    </submittedName>
</protein>
<reference evidence="3 4" key="1">
    <citation type="submission" date="2022-01" db="EMBL/GenBank/DDBJ databases">
        <title>VMRC isolate genome collection.</title>
        <authorList>
            <person name="France M."/>
            <person name="Rutt L."/>
            <person name="Humphrys M."/>
            <person name="Ravel J."/>
        </authorList>
    </citation>
    <scope>NUCLEOTIDE SEQUENCE [LARGE SCALE GENOMIC DNA]</scope>
    <source>
        <strain evidence="3 4">C0030B4</strain>
    </source>
</reference>
<feature type="non-terminal residue" evidence="3">
    <location>
        <position position="1"/>
    </location>
</feature>
<keyword evidence="4" id="KW-1185">Reference proteome</keyword>
<feature type="non-terminal residue" evidence="3">
    <location>
        <position position="237"/>
    </location>
</feature>
<feature type="region of interest" description="Disordered" evidence="1">
    <location>
        <begin position="36"/>
        <end position="56"/>
    </location>
</feature>
<feature type="chain" id="PRO_5045569824" evidence="2">
    <location>
        <begin position="22"/>
        <end position="237"/>
    </location>
</feature>
<dbReference type="Proteomes" id="UP001527392">
    <property type="component" value="Unassembled WGS sequence"/>
</dbReference>
<evidence type="ECO:0000313" key="3">
    <source>
        <dbReference type="EMBL" id="MCZ3782342.1"/>
    </source>
</evidence>
<sequence length="237" mass="25704">CMAIAITSATLGMSFASNAQADTDVQPQANQTVMATSGSTSSTNVESSTVSADSQSSTVEVAENINDNNSTNNVTTNEVASSNENSYAIAATSAKVAAATVTTPENGWNSNHTAFYQNGQTANGYVQADDGNYYMFKNGVRQSGVQSWMGTYYYFDPSTYLRVDNDYREQVWQDGTHDWYMFGNDGRIISGLYNWQGSTYYFDPSSYLRVDNDYRSTEADGRGVLLGSNGIALTGVQ</sequence>
<evidence type="ECO:0000256" key="1">
    <source>
        <dbReference type="SAM" id="MobiDB-lite"/>
    </source>
</evidence>
<evidence type="ECO:0000313" key="4">
    <source>
        <dbReference type="Proteomes" id="UP001527392"/>
    </source>
</evidence>
<name>A0ABT4KB30_9LACO</name>
<keyword evidence="2" id="KW-0732">Signal</keyword>
<evidence type="ECO:0000256" key="2">
    <source>
        <dbReference type="SAM" id="SignalP"/>
    </source>
</evidence>
<dbReference type="SUPFAM" id="SSF69360">
    <property type="entry name" value="Cell wall binding repeat"/>
    <property type="match status" value="1"/>
</dbReference>
<organism evidence="3 4">
    <name type="scientific">Limosilactobacillus vaginalis</name>
    <dbReference type="NCBI Taxonomy" id="1633"/>
    <lineage>
        <taxon>Bacteria</taxon>
        <taxon>Bacillati</taxon>
        <taxon>Bacillota</taxon>
        <taxon>Bacilli</taxon>
        <taxon>Lactobacillales</taxon>
        <taxon>Lactobacillaceae</taxon>
        <taxon>Limosilactobacillus</taxon>
    </lineage>
</organism>
<accession>A0ABT4KB30</accession>
<dbReference type="Gene3D" id="2.10.270.10">
    <property type="entry name" value="Cholin Binding"/>
    <property type="match status" value="2"/>
</dbReference>
<gene>
    <name evidence="3" type="ORF">L2504_09565</name>
</gene>
<proteinExistence type="predicted"/>